<dbReference type="SUPFAM" id="SSF52091">
    <property type="entry name" value="SpoIIaa-like"/>
    <property type="match status" value="1"/>
</dbReference>
<gene>
    <name evidence="2" type="ORF">VI33_02610</name>
</gene>
<evidence type="ECO:0000313" key="2">
    <source>
        <dbReference type="EMBL" id="AKO65649.1"/>
    </source>
</evidence>
<accession>A0A0H4IYT0</accession>
<evidence type="ECO:0000313" key="3">
    <source>
        <dbReference type="Proteomes" id="UP000066549"/>
    </source>
</evidence>
<dbReference type="Proteomes" id="UP000066549">
    <property type="component" value="Chromosome"/>
</dbReference>
<dbReference type="Gene3D" id="3.30.750.24">
    <property type="entry name" value="STAS domain"/>
    <property type="match status" value="1"/>
</dbReference>
<protein>
    <recommendedName>
        <fullName evidence="1">STAS domain-containing protein</fullName>
    </recommendedName>
</protein>
<reference evidence="2 3" key="1">
    <citation type="submission" date="2015-03" db="EMBL/GenBank/DDBJ databases">
        <title>Comparative analysis of the OM43 clade including a novel species from Red Sea uncovers genomic and metabolic diversity among marine methylotrophs.</title>
        <authorList>
            <person name="Jimenez-Infante F."/>
            <person name="Ngugi D.K."/>
            <person name="Vinu M."/>
            <person name="Alam I."/>
            <person name="Kamau A."/>
            <person name="Blom J."/>
            <person name="Bajic V.B."/>
            <person name="Stingl U."/>
        </authorList>
    </citation>
    <scope>NUCLEOTIDE SEQUENCE [LARGE SCALE GENOMIC DNA]</scope>
    <source>
        <strain evidence="2 3">MBRSH7</strain>
    </source>
</reference>
<sequence>MEISQDKWSFSGDYTFNEIPIHIEQLNQTSIDNPIILDFTKLKNIDTSLLSFIFEIKRKANLSNQSVKLSKIPKNLINLASLYGVEKYLK</sequence>
<feature type="domain" description="STAS" evidence="1">
    <location>
        <begin position="10"/>
        <end position="90"/>
    </location>
</feature>
<evidence type="ECO:0000259" key="1">
    <source>
        <dbReference type="PROSITE" id="PS50801"/>
    </source>
</evidence>
<dbReference type="PROSITE" id="PS50801">
    <property type="entry name" value="STAS"/>
    <property type="match status" value="1"/>
</dbReference>
<name>A0A0H4IYT0_9PROT</name>
<keyword evidence="3" id="KW-1185">Reference proteome</keyword>
<dbReference type="AlphaFoldDB" id="A0A0H4IYT0"/>
<dbReference type="InterPro" id="IPR002645">
    <property type="entry name" value="STAS_dom"/>
</dbReference>
<dbReference type="EMBL" id="CP011002">
    <property type="protein sequence ID" value="AKO65649.1"/>
    <property type="molecule type" value="Genomic_DNA"/>
</dbReference>
<dbReference type="InterPro" id="IPR036513">
    <property type="entry name" value="STAS_dom_sf"/>
</dbReference>
<proteinExistence type="predicted"/>
<dbReference type="Pfam" id="PF01740">
    <property type="entry name" value="STAS"/>
    <property type="match status" value="1"/>
</dbReference>
<organism evidence="2 3">
    <name type="scientific">Methylophilales bacterium MBRS-H7</name>
    <dbReference type="NCBI Taxonomy" id="1623450"/>
    <lineage>
        <taxon>Bacteria</taxon>
        <taxon>Pseudomonadati</taxon>
        <taxon>Pseudomonadota</taxon>
        <taxon>Betaproteobacteria</taxon>
        <taxon>Nitrosomonadales</taxon>
        <taxon>OM43 clade</taxon>
    </lineage>
</organism>